<sequence>MNKINPFTIAPSTRTSKVWLNCIDTTYHPPTHVYPNDVKNHEHHCSYCAKKSVCKEDSLGYIYPESFKYWSDKNNKTLYEYLPYSNQKVWWKCKDGIHKDYIRSICDTVNYEFRCPKCSYEKGISFLQEKVDTYITDKYGYNMLHEHNCNIVPINPKTNFPLPFDNEIVELKLIIEVHGKQHYEITGFTQLTAKHYNTTPEYELKYQKWKDNYKKEYA</sequence>
<name>A0A2K4ZQA7_9FIRM</name>
<dbReference type="AlphaFoldDB" id="A0A2K4ZQA7"/>
<dbReference type="Proteomes" id="UP000236311">
    <property type="component" value="Unassembled WGS sequence"/>
</dbReference>
<feature type="domain" description="Treble clef zinc finger" evidence="1">
    <location>
        <begin position="68"/>
        <end position="119"/>
    </location>
</feature>
<proteinExistence type="predicted"/>
<keyword evidence="3" id="KW-1185">Reference proteome</keyword>
<dbReference type="EMBL" id="OFSM01000061">
    <property type="protein sequence ID" value="SOY32647.1"/>
    <property type="molecule type" value="Genomic_DNA"/>
</dbReference>
<organism evidence="2 3">
    <name type="scientific">Acetatifactor muris</name>
    <dbReference type="NCBI Taxonomy" id="879566"/>
    <lineage>
        <taxon>Bacteria</taxon>
        <taxon>Bacillati</taxon>
        <taxon>Bacillota</taxon>
        <taxon>Clostridia</taxon>
        <taxon>Lachnospirales</taxon>
        <taxon>Lachnospiraceae</taxon>
        <taxon>Acetatifactor</taxon>
    </lineage>
</organism>
<evidence type="ECO:0000313" key="2">
    <source>
        <dbReference type="EMBL" id="SOY32647.1"/>
    </source>
</evidence>
<accession>A0A2K4ZQA7</accession>
<protein>
    <recommendedName>
        <fullName evidence="1">Treble clef zinc finger domain-containing protein</fullName>
    </recommendedName>
</protein>
<evidence type="ECO:0000259" key="1">
    <source>
        <dbReference type="Pfam" id="PF14311"/>
    </source>
</evidence>
<gene>
    <name evidence="2" type="ORF">AMURIS_05412</name>
</gene>
<reference evidence="2 3" key="1">
    <citation type="submission" date="2018-01" db="EMBL/GenBank/DDBJ databases">
        <authorList>
            <person name="Gaut B.S."/>
            <person name="Morton B.R."/>
            <person name="Clegg M.T."/>
            <person name="Duvall M.R."/>
        </authorList>
    </citation>
    <scope>NUCLEOTIDE SEQUENCE [LARGE SCALE GENOMIC DNA]</scope>
    <source>
        <strain evidence="2">GP69</strain>
    </source>
</reference>
<dbReference type="InterPro" id="IPR025487">
    <property type="entry name" value="DUF4379"/>
</dbReference>
<dbReference type="Pfam" id="PF14311">
    <property type="entry name" value="DUF4379"/>
    <property type="match status" value="1"/>
</dbReference>
<evidence type="ECO:0000313" key="3">
    <source>
        <dbReference type="Proteomes" id="UP000236311"/>
    </source>
</evidence>